<comment type="caution">
    <text evidence="1">The sequence shown here is derived from an EMBL/GenBank/DDBJ whole genome shotgun (WGS) entry which is preliminary data.</text>
</comment>
<accession>A0ACC3AX68</accession>
<keyword evidence="2" id="KW-1185">Reference proteome</keyword>
<gene>
    <name evidence="1" type="ORF">N8T08_008025</name>
</gene>
<sequence length="534" mass="58485">MTLGPKPYYWPNTRELSYGSSPPIATRTGWMALALLPFVLALSTKANLISALTGVSHEKLQVFHHWTSYAMFVLALIHTFPFIIFHIWKGDMVKQYNTSIAYWTGVVALIFQTYLTVMSLPSIRNRYYEFFKATHLLAALVFVLFFFLHCDFRLSSWDYFIATGAIYVLSLLSAQIRTHLIHGRHHATVTPLPCGLLRITIPTVTLTTWRPGQHLFLRFLAPSKLGLHALTAHPFTIASLAHDPDTLGKPSQLVFFVRPHQGLTARLEALARHATGGVWRCTVLLEGPYGGTGVGVRSQNDADVDTNAEADSVVIVAGGSGGGFALGMLAEALRLRSSSSRRADGAVKVVFACRSTAMARWFQEESEVLISSSSSTSSSGDLKQEGNVVVDIHDTSVSSPTSPSSSTSSSLYQGKQAQKQTQTTDGAREQDLGRDKELEPDIELLAPDDTDADRKDAGRGTDRETSTQTGMFYAGRPDLPARIAEVLEQEKNKKVAIYACGPASMLFDVRNAAADAQRRGDGGDVVLHTETFSW</sequence>
<proteinExistence type="predicted"/>
<evidence type="ECO:0000313" key="2">
    <source>
        <dbReference type="Proteomes" id="UP001177260"/>
    </source>
</evidence>
<dbReference type="EMBL" id="JAOPJF010000052">
    <property type="protein sequence ID" value="KAK1142280.1"/>
    <property type="molecule type" value="Genomic_DNA"/>
</dbReference>
<protein>
    <submittedName>
        <fullName evidence="1">Uncharacterized protein</fullName>
    </submittedName>
</protein>
<reference evidence="1 2" key="1">
    <citation type="journal article" date="2023" name="ACS Omega">
        <title>Identification of the Neoaspergillic Acid Biosynthesis Gene Cluster by Establishing an In Vitro CRISPR-Ribonucleoprotein Genetic System in Aspergillus melleus.</title>
        <authorList>
            <person name="Yuan B."/>
            <person name="Grau M.F."/>
            <person name="Murata R.M."/>
            <person name="Torok T."/>
            <person name="Venkateswaran K."/>
            <person name="Stajich J.E."/>
            <person name="Wang C.C.C."/>
        </authorList>
    </citation>
    <scope>NUCLEOTIDE SEQUENCE [LARGE SCALE GENOMIC DNA]</scope>
    <source>
        <strain evidence="1 2">IMV 1140</strain>
    </source>
</reference>
<organism evidence="1 2">
    <name type="scientific">Aspergillus melleus</name>
    <dbReference type="NCBI Taxonomy" id="138277"/>
    <lineage>
        <taxon>Eukaryota</taxon>
        <taxon>Fungi</taxon>
        <taxon>Dikarya</taxon>
        <taxon>Ascomycota</taxon>
        <taxon>Pezizomycotina</taxon>
        <taxon>Eurotiomycetes</taxon>
        <taxon>Eurotiomycetidae</taxon>
        <taxon>Eurotiales</taxon>
        <taxon>Aspergillaceae</taxon>
        <taxon>Aspergillus</taxon>
        <taxon>Aspergillus subgen. Circumdati</taxon>
    </lineage>
</organism>
<dbReference type="Proteomes" id="UP001177260">
    <property type="component" value="Unassembled WGS sequence"/>
</dbReference>
<evidence type="ECO:0000313" key="1">
    <source>
        <dbReference type="EMBL" id="KAK1142280.1"/>
    </source>
</evidence>
<name>A0ACC3AX68_9EURO</name>